<keyword evidence="1" id="KW-0472">Membrane</keyword>
<keyword evidence="1" id="KW-1133">Transmembrane helix</keyword>
<protein>
    <recommendedName>
        <fullName evidence="2">SH3b domain-containing protein</fullName>
    </recommendedName>
</protein>
<dbReference type="SMART" id="SM00287">
    <property type="entry name" value="SH3b"/>
    <property type="match status" value="1"/>
</dbReference>
<proteinExistence type="predicted"/>
<feature type="domain" description="SH3b" evidence="2">
    <location>
        <begin position="304"/>
        <end position="371"/>
    </location>
</feature>
<dbReference type="InterPro" id="IPR003646">
    <property type="entry name" value="SH3-like_bac-type"/>
</dbReference>
<dbReference type="AlphaFoldDB" id="A0A2A2F0X8"/>
<evidence type="ECO:0000259" key="2">
    <source>
        <dbReference type="PROSITE" id="PS51781"/>
    </source>
</evidence>
<evidence type="ECO:0000256" key="1">
    <source>
        <dbReference type="SAM" id="Phobius"/>
    </source>
</evidence>
<comment type="caution">
    <text evidence="3">The sequence shown here is derived from an EMBL/GenBank/DDBJ whole genome shotgun (WGS) entry which is preliminary data.</text>
</comment>
<sequence>MAREILDSPAVQMARDFQESPLMRMARGFQDSPAVQMARDFQELPLMRMAREFQDSPAVQMARDFQESPLMRMAREFQDSPTVQMARDLQESPLMRMAREYQDSPAVQMARDFQESPLMRMAREFQGSPAVQMARDLQESPLMRMAREFHGSPAVQMARDFQDSPVTRALSGLEFSSLMDALPRLTGTPFDPELIHQAVAIAQQAGYRQQTGQQKVPEELAAVEAELNHLCQGGLDFSSLSENGRRALVWLFYWIVLPFLMNIAATMALEQYSERAVVSEGVTTPHGAKRLARCKSQLERGIFAGCRIVTGEGLRLRTGPSMKSQVMTNLPLGKIIVVLDSSERAWLLVEVEIEGDRVEGWVSRRYTTKFR</sequence>
<name>A0A2A2F0X8_9GAMM</name>
<dbReference type="Pfam" id="PF08239">
    <property type="entry name" value="SH3_3"/>
    <property type="match status" value="1"/>
</dbReference>
<dbReference type="EMBL" id="NSKB01000002">
    <property type="protein sequence ID" value="PAU78384.1"/>
    <property type="molecule type" value="Genomic_DNA"/>
</dbReference>
<keyword evidence="4" id="KW-1185">Reference proteome</keyword>
<dbReference type="Proteomes" id="UP000217771">
    <property type="component" value="Unassembled WGS sequence"/>
</dbReference>
<gene>
    <name evidence="3" type="ORF">CK498_06665</name>
</gene>
<keyword evidence="1" id="KW-0812">Transmembrane</keyword>
<dbReference type="Gene3D" id="2.30.30.40">
    <property type="entry name" value="SH3 Domains"/>
    <property type="match status" value="1"/>
</dbReference>
<evidence type="ECO:0000313" key="4">
    <source>
        <dbReference type="Proteomes" id="UP000217771"/>
    </source>
</evidence>
<accession>A0A2A2F0X8</accession>
<reference evidence="3 4" key="1">
    <citation type="submission" date="2017-08" db="EMBL/GenBank/DDBJ databases">
        <title>Halomonas alkalisoli sp. nov., isolated from saline alkaline soil.</title>
        <authorList>
            <person name="Wang D."/>
            <person name="Zhang G."/>
        </authorList>
    </citation>
    <scope>NUCLEOTIDE SEQUENCE [LARGE SCALE GENOMIC DNA]</scope>
    <source>
        <strain evidence="3 4">WRN001</strain>
    </source>
</reference>
<feature type="transmembrane region" description="Helical" evidence="1">
    <location>
        <begin position="247"/>
        <end position="269"/>
    </location>
</feature>
<dbReference type="PROSITE" id="PS51781">
    <property type="entry name" value="SH3B"/>
    <property type="match status" value="1"/>
</dbReference>
<organism evidence="3 4">
    <name type="scientific">Halomonas salipaludis</name>
    <dbReference type="NCBI Taxonomy" id="2032625"/>
    <lineage>
        <taxon>Bacteria</taxon>
        <taxon>Pseudomonadati</taxon>
        <taxon>Pseudomonadota</taxon>
        <taxon>Gammaproteobacteria</taxon>
        <taxon>Oceanospirillales</taxon>
        <taxon>Halomonadaceae</taxon>
        <taxon>Halomonas</taxon>
    </lineage>
</organism>
<evidence type="ECO:0000313" key="3">
    <source>
        <dbReference type="EMBL" id="PAU78384.1"/>
    </source>
</evidence>
<dbReference type="RefSeq" id="WP_095620057.1">
    <property type="nucleotide sequence ID" value="NZ_NSKB01000002.1"/>
</dbReference>
<dbReference type="OrthoDB" id="6654915at2"/>